<dbReference type="Pfam" id="PF07444">
    <property type="entry name" value="Ycf66_N"/>
    <property type="match status" value="1"/>
</dbReference>
<feature type="compositionally biased region" description="Basic and acidic residues" evidence="1">
    <location>
        <begin position="133"/>
        <end position="153"/>
    </location>
</feature>
<sequence length="274" mass="30797">MVNLGLNWSSLLGIVLAVAGAALYFLRSWKPKLARDHDIFFAAVGLLCGGILLFQGWRLDPILAFGQFMLTGTAIFFAVESIKLRGVATTKAKERASFVDDDRYVSDVYRVDAELDEIEPVEEYAPMARQIRGSRDSRPSKSDMYDTESERRRPSSRRSSSAVNSSVERSKSRPRTAPDRSSRPRSDGWESDLETDSRPSRTRSSRPASVDRSGAESVGYSYSDTDEPSPPRSRSSRSSRAANRPDRRDVATTDYVEYRPVDYSDDDYNRSGEY</sequence>
<dbReference type="Proteomes" id="UP000032946">
    <property type="component" value="Chromosome"/>
</dbReference>
<feature type="transmembrane region" description="Helical" evidence="2">
    <location>
        <begin position="6"/>
        <end position="26"/>
    </location>
</feature>
<dbReference type="InterPro" id="IPR010004">
    <property type="entry name" value="Uncharacterised_Ycf66"/>
</dbReference>
<name>A0A9P1NZL2_9CYAN</name>
<feature type="transmembrane region" description="Helical" evidence="2">
    <location>
        <begin position="62"/>
        <end position="79"/>
    </location>
</feature>
<accession>A0A9P1NZL2</accession>
<keyword evidence="2" id="KW-1133">Transmembrane helix</keyword>
<feature type="compositionally biased region" description="Basic and acidic residues" evidence="1">
    <location>
        <begin position="243"/>
        <end position="274"/>
    </location>
</feature>
<reference evidence="3 4" key="1">
    <citation type="submission" date="2014-02" db="EMBL/GenBank/DDBJ databases">
        <authorList>
            <person name="Genoscope - CEA"/>
        </authorList>
    </citation>
    <scope>NUCLEOTIDE SEQUENCE [LARGE SCALE GENOMIC DNA]</scope>
    <source>
        <strain evidence="3 4">PCC 8005</strain>
    </source>
</reference>
<dbReference type="EMBL" id="FO818640">
    <property type="protein sequence ID" value="CDM95996.1"/>
    <property type="molecule type" value="Genomic_DNA"/>
</dbReference>
<feature type="compositionally biased region" description="Low complexity" evidence="1">
    <location>
        <begin position="232"/>
        <end position="242"/>
    </location>
</feature>
<keyword evidence="2" id="KW-0812">Transmembrane</keyword>
<evidence type="ECO:0000256" key="1">
    <source>
        <dbReference type="SAM" id="MobiDB-lite"/>
    </source>
</evidence>
<evidence type="ECO:0000313" key="3">
    <source>
        <dbReference type="EMBL" id="CDM95996.1"/>
    </source>
</evidence>
<evidence type="ECO:0008006" key="5">
    <source>
        <dbReference type="Google" id="ProtNLM"/>
    </source>
</evidence>
<feature type="compositionally biased region" description="Basic and acidic residues" evidence="1">
    <location>
        <begin position="168"/>
        <end position="188"/>
    </location>
</feature>
<gene>
    <name evidence="3" type="ORF">ARTHRO_40402</name>
</gene>
<feature type="compositionally biased region" description="Low complexity" evidence="1">
    <location>
        <begin position="157"/>
        <end position="167"/>
    </location>
</feature>
<protein>
    <recommendedName>
        <fullName evidence="5">Ycf66 family protein</fullName>
    </recommendedName>
</protein>
<organism evidence="3 4">
    <name type="scientific">Limnospira indica PCC 8005</name>
    <dbReference type="NCBI Taxonomy" id="376219"/>
    <lineage>
        <taxon>Bacteria</taxon>
        <taxon>Bacillati</taxon>
        <taxon>Cyanobacteriota</taxon>
        <taxon>Cyanophyceae</taxon>
        <taxon>Oscillatoriophycideae</taxon>
        <taxon>Oscillatoriales</taxon>
        <taxon>Sirenicapillariaceae</taxon>
        <taxon>Limnospira</taxon>
    </lineage>
</organism>
<dbReference type="AlphaFoldDB" id="A0A9P1NZL2"/>
<proteinExistence type="predicted"/>
<evidence type="ECO:0000313" key="4">
    <source>
        <dbReference type="Proteomes" id="UP000032946"/>
    </source>
</evidence>
<keyword evidence="2" id="KW-0472">Membrane</keyword>
<feature type="transmembrane region" description="Helical" evidence="2">
    <location>
        <begin position="38"/>
        <end position="56"/>
    </location>
</feature>
<dbReference type="RefSeq" id="WP_008052258.1">
    <property type="nucleotide sequence ID" value="NZ_FO818640.1"/>
</dbReference>
<keyword evidence="4" id="KW-1185">Reference proteome</keyword>
<evidence type="ECO:0000256" key="2">
    <source>
        <dbReference type="SAM" id="Phobius"/>
    </source>
</evidence>
<feature type="region of interest" description="Disordered" evidence="1">
    <location>
        <begin position="124"/>
        <end position="274"/>
    </location>
</feature>